<gene>
    <name evidence="8" type="ORF">SAMN05421852_1247</name>
</gene>
<evidence type="ECO:0000313" key="8">
    <source>
        <dbReference type="EMBL" id="SFJ81272.1"/>
    </source>
</evidence>
<dbReference type="Gene3D" id="1.10.443.10">
    <property type="entry name" value="Intergrase catalytic core"/>
    <property type="match status" value="1"/>
</dbReference>
<dbReference type="AlphaFoldDB" id="A0A1I3UEC5"/>
<dbReference type="SUPFAM" id="SSF56349">
    <property type="entry name" value="DNA breaking-rejoining enzymes"/>
    <property type="match status" value="1"/>
</dbReference>
<evidence type="ECO:0000256" key="3">
    <source>
        <dbReference type="ARBA" id="ARBA00023125"/>
    </source>
</evidence>
<dbReference type="PANTHER" id="PTHR30349:SF41">
    <property type="entry name" value="INTEGRASE_RECOMBINASE PROTEIN MJ0367-RELATED"/>
    <property type="match status" value="1"/>
</dbReference>
<proteinExistence type="inferred from homology"/>
<evidence type="ECO:0000259" key="7">
    <source>
        <dbReference type="PROSITE" id="PS51900"/>
    </source>
</evidence>
<dbReference type="PANTHER" id="PTHR30349">
    <property type="entry name" value="PHAGE INTEGRASE-RELATED"/>
    <property type="match status" value="1"/>
</dbReference>
<dbReference type="STRING" id="46223.SAMN05421852_1247"/>
<dbReference type="InterPro" id="IPR002104">
    <property type="entry name" value="Integrase_catalytic"/>
</dbReference>
<evidence type="ECO:0000256" key="5">
    <source>
        <dbReference type="PROSITE-ProRule" id="PRU01248"/>
    </source>
</evidence>
<feature type="domain" description="Core-binding (CB)" evidence="7">
    <location>
        <begin position="2"/>
        <end position="86"/>
    </location>
</feature>
<evidence type="ECO:0000313" key="9">
    <source>
        <dbReference type="Proteomes" id="UP000199545"/>
    </source>
</evidence>
<keyword evidence="3 5" id="KW-0238">DNA-binding</keyword>
<reference evidence="8 9" key="1">
    <citation type="submission" date="2016-10" db="EMBL/GenBank/DDBJ databases">
        <authorList>
            <person name="de Groot N.N."/>
        </authorList>
    </citation>
    <scope>NUCLEOTIDE SEQUENCE [LARGE SCALE GENOMIC DNA]</scope>
    <source>
        <strain evidence="8 9">DSM 44778</strain>
    </source>
</reference>
<dbReference type="Pfam" id="PF02899">
    <property type="entry name" value="Phage_int_SAM_1"/>
    <property type="match status" value="1"/>
</dbReference>
<dbReference type="PROSITE" id="PS51898">
    <property type="entry name" value="TYR_RECOMBINASE"/>
    <property type="match status" value="1"/>
</dbReference>
<dbReference type="InterPro" id="IPR011010">
    <property type="entry name" value="DNA_brk_join_enz"/>
</dbReference>
<dbReference type="InterPro" id="IPR004107">
    <property type="entry name" value="Integrase_SAM-like_N"/>
</dbReference>
<dbReference type="InterPro" id="IPR010998">
    <property type="entry name" value="Integrase_recombinase_N"/>
</dbReference>
<dbReference type="GO" id="GO:0006310">
    <property type="term" value="P:DNA recombination"/>
    <property type="evidence" value="ECO:0007669"/>
    <property type="project" value="UniProtKB-KW"/>
</dbReference>
<evidence type="ECO:0000256" key="1">
    <source>
        <dbReference type="ARBA" id="ARBA00008857"/>
    </source>
</evidence>
<keyword evidence="4" id="KW-0233">DNA recombination</keyword>
<dbReference type="Gene3D" id="1.10.150.130">
    <property type="match status" value="1"/>
</dbReference>
<dbReference type="OrthoDB" id="974902at2"/>
<dbReference type="Pfam" id="PF00589">
    <property type="entry name" value="Phage_integrase"/>
    <property type="match status" value="1"/>
</dbReference>
<dbReference type="GO" id="GO:0003677">
    <property type="term" value="F:DNA binding"/>
    <property type="evidence" value="ECO:0007669"/>
    <property type="project" value="UniProtKB-UniRule"/>
</dbReference>
<dbReference type="InterPro" id="IPR013762">
    <property type="entry name" value="Integrase-like_cat_sf"/>
</dbReference>
<accession>A0A1I3UEC5</accession>
<sequence length="279" mass="32143">MKKSDAELDGFKAYLLEKGKREKTIEDHVRHITNFRRWLQSEGGDLANLTRYDVQQYIKHLQNKGNKATTLNPKFSAIVAYARYIGQSHLVENIQRPEIRHTRHISPKSLSRVDRNRLFRELERSGNLRSIAVAYTLLYTGLRVSELVALNRDDVHMGERSGQVIVRDGKGGIARTVPLPSEARYHLRRYLETREDDDPALFLSNFKQRISIRAVQRIFEKLDIHPHMLRHTYGRELVSSGVDIATVAELMGHSDVNVTRRYAAPSMKDLEQAVEKVFG</sequence>
<dbReference type="GO" id="GO:0015074">
    <property type="term" value="P:DNA integration"/>
    <property type="evidence" value="ECO:0007669"/>
    <property type="project" value="UniProtKB-KW"/>
</dbReference>
<dbReference type="InterPro" id="IPR044068">
    <property type="entry name" value="CB"/>
</dbReference>
<feature type="domain" description="Tyr recombinase" evidence="6">
    <location>
        <begin position="105"/>
        <end position="275"/>
    </location>
</feature>
<keyword evidence="9" id="KW-1185">Reference proteome</keyword>
<dbReference type="RefSeq" id="WP_093231472.1">
    <property type="nucleotide sequence ID" value="NZ_FORR01000024.1"/>
</dbReference>
<evidence type="ECO:0000259" key="6">
    <source>
        <dbReference type="PROSITE" id="PS51898"/>
    </source>
</evidence>
<evidence type="ECO:0000256" key="4">
    <source>
        <dbReference type="ARBA" id="ARBA00023172"/>
    </source>
</evidence>
<evidence type="ECO:0000256" key="2">
    <source>
        <dbReference type="ARBA" id="ARBA00022908"/>
    </source>
</evidence>
<protein>
    <submittedName>
        <fullName evidence="8">Integrase/recombinase XerD</fullName>
    </submittedName>
</protein>
<dbReference type="EMBL" id="FORR01000024">
    <property type="protein sequence ID" value="SFJ81272.1"/>
    <property type="molecule type" value="Genomic_DNA"/>
</dbReference>
<dbReference type="InterPro" id="IPR050090">
    <property type="entry name" value="Tyrosine_recombinase_XerCD"/>
</dbReference>
<dbReference type="PROSITE" id="PS51900">
    <property type="entry name" value="CB"/>
    <property type="match status" value="1"/>
</dbReference>
<comment type="similarity">
    <text evidence="1">Belongs to the 'phage' integrase family.</text>
</comment>
<organism evidence="8 9">
    <name type="scientific">Thermoflavimicrobium dichotomicum</name>
    <dbReference type="NCBI Taxonomy" id="46223"/>
    <lineage>
        <taxon>Bacteria</taxon>
        <taxon>Bacillati</taxon>
        <taxon>Bacillota</taxon>
        <taxon>Bacilli</taxon>
        <taxon>Bacillales</taxon>
        <taxon>Thermoactinomycetaceae</taxon>
        <taxon>Thermoflavimicrobium</taxon>
    </lineage>
</organism>
<name>A0A1I3UEC5_9BACL</name>
<keyword evidence="2" id="KW-0229">DNA integration</keyword>
<dbReference type="Proteomes" id="UP000199545">
    <property type="component" value="Unassembled WGS sequence"/>
</dbReference>